<sequence length="183" mass="20774">MTHPSNSSDFRLHVPKTPPSVVVQPRIRWLRSTSSFERECHEVYIYTYMDVTRVRSRVVAEGRTNIQRKAKRKQKYDLKWYESMAPPTPCSRRQLRASDDDDSVQPTMMTPCSRRRPRAADSAAIFLSGSATVCFSDGESARGSTALYRFPRRRLFVSLYGEDGAPARLISPPPDSESAIGEI</sequence>
<dbReference type="AlphaFoldDB" id="A0AAV2FYG5"/>
<reference evidence="2 3" key="1">
    <citation type="submission" date="2024-04" db="EMBL/GenBank/DDBJ databases">
        <authorList>
            <person name="Fracassetti M."/>
        </authorList>
    </citation>
    <scope>NUCLEOTIDE SEQUENCE [LARGE SCALE GENOMIC DNA]</scope>
</reference>
<organism evidence="2 3">
    <name type="scientific">Linum trigynum</name>
    <dbReference type="NCBI Taxonomy" id="586398"/>
    <lineage>
        <taxon>Eukaryota</taxon>
        <taxon>Viridiplantae</taxon>
        <taxon>Streptophyta</taxon>
        <taxon>Embryophyta</taxon>
        <taxon>Tracheophyta</taxon>
        <taxon>Spermatophyta</taxon>
        <taxon>Magnoliopsida</taxon>
        <taxon>eudicotyledons</taxon>
        <taxon>Gunneridae</taxon>
        <taxon>Pentapetalae</taxon>
        <taxon>rosids</taxon>
        <taxon>fabids</taxon>
        <taxon>Malpighiales</taxon>
        <taxon>Linaceae</taxon>
        <taxon>Linum</taxon>
    </lineage>
</organism>
<feature type="region of interest" description="Disordered" evidence="1">
    <location>
        <begin position="87"/>
        <end position="115"/>
    </location>
</feature>
<accession>A0AAV2FYG5</accession>
<protein>
    <submittedName>
        <fullName evidence="2">Uncharacterized protein</fullName>
    </submittedName>
</protein>
<name>A0AAV2FYG5_9ROSI</name>
<dbReference type="EMBL" id="OZ034820">
    <property type="protein sequence ID" value="CAL1403014.1"/>
    <property type="molecule type" value="Genomic_DNA"/>
</dbReference>
<evidence type="ECO:0000256" key="1">
    <source>
        <dbReference type="SAM" id="MobiDB-lite"/>
    </source>
</evidence>
<keyword evidence="3" id="KW-1185">Reference proteome</keyword>
<dbReference type="Proteomes" id="UP001497516">
    <property type="component" value="Chromosome 7"/>
</dbReference>
<evidence type="ECO:0000313" key="3">
    <source>
        <dbReference type="Proteomes" id="UP001497516"/>
    </source>
</evidence>
<evidence type="ECO:0000313" key="2">
    <source>
        <dbReference type="EMBL" id="CAL1403014.1"/>
    </source>
</evidence>
<gene>
    <name evidence="2" type="ORF">LTRI10_LOCUS42980</name>
</gene>
<proteinExistence type="predicted"/>